<feature type="compositionally biased region" description="Basic and acidic residues" evidence="1">
    <location>
        <begin position="84"/>
        <end position="105"/>
    </location>
</feature>
<keyword evidence="3" id="KW-1185">Reference proteome</keyword>
<sequence>MSSTQSTASVTTCTRPSTASISNATSHPSKHPNNSSTQDSQSYPEQHHAGAVGYGPNYRQGATLSDKITGLKEELKGKVTKNSELLERGRERKTGELKKKEHEQDMNNMDPFQTADDDDEKDENDEKAGNTDPSVARTKSNPTKSSSPDAQPNTSSAFPTSSTSSPPQPAQSFQTQSFASNAKRDAQGQHLQREGAPPSASGMAQPRDIKHIDEHDGDERTVEPRQFASDVTQL</sequence>
<dbReference type="EMBL" id="JAOTPV010000016">
    <property type="protein sequence ID" value="KAJ4474342.1"/>
    <property type="molecule type" value="Genomic_DNA"/>
</dbReference>
<name>A0A9W9DK55_9AGAR</name>
<dbReference type="AlphaFoldDB" id="A0A9W9DK55"/>
<feature type="compositionally biased region" description="Basic and acidic residues" evidence="1">
    <location>
        <begin position="207"/>
        <end position="223"/>
    </location>
</feature>
<feature type="compositionally biased region" description="Low complexity" evidence="1">
    <location>
        <begin position="154"/>
        <end position="180"/>
    </location>
</feature>
<feature type="compositionally biased region" description="Basic and acidic residues" evidence="1">
    <location>
        <begin position="182"/>
        <end position="193"/>
    </location>
</feature>
<organism evidence="2 3">
    <name type="scientific">Lentinula aciculospora</name>
    <dbReference type="NCBI Taxonomy" id="153920"/>
    <lineage>
        <taxon>Eukaryota</taxon>
        <taxon>Fungi</taxon>
        <taxon>Dikarya</taxon>
        <taxon>Basidiomycota</taxon>
        <taxon>Agaricomycotina</taxon>
        <taxon>Agaricomycetes</taxon>
        <taxon>Agaricomycetidae</taxon>
        <taxon>Agaricales</taxon>
        <taxon>Marasmiineae</taxon>
        <taxon>Omphalotaceae</taxon>
        <taxon>Lentinula</taxon>
    </lineage>
</organism>
<protein>
    <submittedName>
        <fullName evidence="2">Uncharacterized protein</fullName>
    </submittedName>
</protein>
<proteinExistence type="predicted"/>
<feature type="compositionally biased region" description="Polar residues" evidence="1">
    <location>
        <begin position="1"/>
        <end position="44"/>
    </location>
</feature>
<evidence type="ECO:0000313" key="3">
    <source>
        <dbReference type="Proteomes" id="UP001150266"/>
    </source>
</evidence>
<gene>
    <name evidence="2" type="ORF">J3R30DRAFT_3707147</name>
</gene>
<comment type="caution">
    <text evidence="2">The sequence shown here is derived from an EMBL/GenBank/DDBJ whole genome shotgun (WGS) entry which is preliminary data.</text>
</comment>
<feature type="compositionally biased region" description="Polar residues" evidence="1">
    <location>
        <begin position="131"/>
        <end position="153"/>
    </location>
</feature>
<accession>A0A9W9DK55</accession>
<feature type="region of interest" description="Disordered" evidence="1">
    <location>
        <begin position="1"/>
        <end position="234"/>
    </location>
</feature>
<evidence type="ECO:0000256" key="1">
    <source>
        <dbReference type="SAM" id="MobiDB-lite"/>
    </source>
</evidence>
<reference evidence="2" key="1">
    <citation type="submission" date="2022-08" db="EMBL/GenBank/DDBJ databases">
        <title>A Global Phylogenomic Analysis of the Shiitake Genus Lentinula.</title>
        <authorList>
            <consortium name="DOE Joint Genome Institute"/>
            <person name="Sierra-Patev S."/>
            <person name="Min B."/>
            <person name="Naranjo-Ortiz M."/>
            <person name="Looney B."/>
            <person name="Konkel Z."/>
            <person name="Slot J.C."/>
            <person name="Sakamoto Y."/>
            <person name="Steenwyk J.L."/>
            <person name="Rokas A."/>
            <person name="Carro J."/>
            <person name="Camarero S."/>
            <person name="Ferreira P."/>
            <person name="Molpeceres G."/>
            <person name="Ruiz-Duenas F.J."/>
            <person name="Serrano A."/>
            <person name="Henrissat B."/>
            <person name="Drula E."/>
            <person name="Hughes K.W."/>
            <person name="Mata J.L."/>
            <person name="Ishikawa N.K."/>
            <person name="Vargas-Isla R."/>
            <person name="Ushijima S."/>
            <person name="Smith C.A."/>
            <person name="Ahrendt S."/>
            <person name="Andreopoulos W."/>
            <person name="He G."/>
            <person name="Labutti K."/>
            <person name="Lipzen A."/>
            <person name="Ng V."/>
            <person name="Riley R."/>
            <person name="Sandor L."/>
            <person name="Barry K."/>
            <person name="Martinez A.T."/>
            <person name="Xiao Y."/>
            <person name="Gibbons J.G."/>
            <person name="Terashima K."/>
            <person name="Grigoriev I.V."/>
            <person name="Hibbett D.S."/>
        </authorList>
    </citation>
    <scope>NUCLEOTIDE SEQUENCE</scope>
    <source>
        <strain evidence="2">JLM2183</strain>
    </source>
</reference>
<dbReference type="Proteomes" id="UP001150266">
    <property type="component" value="Unassembled WGS sequence"/>
</dbReference>
<dbReference type="OrthoDB" id="2500073at2759"/>
<evidence type="ECO:0000313" key="2">
    <source>
        <dbReference type="EMBL" id="KAJ4474342.1"/>
    </source>
</evidence>